<dbReference type="SUPFAM" id="SSF53756">
    <property type="entry name" value="UDP-Glycosyltransferase/glycogen phosphorylase"/>
    <property type="match status" value="1"/>
</dbReference>
<dbReference type="GO" id="GO:0016757">
    <property type="term" value="F:glycosyltransferase activity"/>
    <property type="evidence" value="ECO:0007669"/>
    <property type="project" value="TreeGrafter"/>
</dbReference>
<dbReference type="PANTHER" id="PTHR21015">
    <property type="entry name" value="UDP-N-ACETYLGLUCOSAMINE--N-ACETYLMURAMYL-(PENTAPEPTIDE) PYROPHOSPHORYL-UNDECAPRENOL N-ACETYLGLUCOSAMINE TRANSFERASE 1"/>
    <property type="match status" value="1"/>
</dbReference>
<reference evidence="2" key="1">
    <citation type="submission" date="2020-08" db="EMBL/GenBank/DDBJ databases">
        <title>Genomic Encyclopedia of Type Strains, Phase IV (KMG-IV): sequencing the most valuable type-strain genomes for metagenomic binning, comparative biology and taxonomic classification.</title>
        <authorList>
            <person name="Goeker M."/>
        </authorList>
    </citation>
    <scope>NUCLEOTIDE SEQUENCE</scope>
    <source>
        <strain evidence="2">DSM 669</strain>
    </source>
</reference>
<organism evidence="2 3">
    <name type="scientific">Halobacterium salinarum</name>
    <name type="common">Halobacterium halobium</name>
    <dbReference type="NCBI Taxonomy" id="2242"/>
    <lineage>
        <taxon>Archaea</taxon>
        <taxon>Methanobacteriati</taxon>
        <taxon>Methanobacteriota</taxon>
        <taxon>Stenosarchaea group</taxon>
        <taxon>Halobacteria</taxon>
        <taxon>Halobacteriales</taxon>
        <taxon>Halobacteriaceae</taxon>
        <taxon>Halobacterium</taxon>
    </lineage>
</organism>
<gene>
    <name evidence="2" type="ORF">HNR49_000316</name>
</gene>
<dbReference type="Gene3D" id="3.40.50.2000">
    <property type="entry name" value="Glycogen Phosphorylase B"/>
    <property type="match status" value="2"/>
</dbReference>
<protein>
    <recommendedName>
        <fullName evidence="4">UDP:flavonoid glycosyltransferase YjiC, YdhE family</fullName>
    </recommendedName>
</protein>
<evidence type="ECO:0000256" key="1">
    <source>
        <dbReference type="ARBA" id="ARBA00006962"/>
    </source>
</evidence>
<evidence type="ECO:0000313" key="3">
    <source>
        <dbReference type="Proteomes" id="UP000642919"/>
    </source>
</evidence>
<accession>A0A841H998</accession>
<comment type="caution">
    <text evidence="2">The sequence shown here is derived from an EMBL/GenBank/DDBJ whole genome shotgun (WGS) entry which is preliminary data.</text>
</comment>
<proteinExistence type="inferred from homology"/>
<dbReference type="AlphaFoldDB" id="A0A841H998"/>
<name>A0A841H998_HALSI</name>
<dbReference type="EMBL" id="JACHGX010000001">
    <property type="protein sequence ID" value="MBB6088978.1"/>
    <property type="molecule type" value="Genomic_DNA"/>
</dbReference>
<dbReference type="GeneID" id="39855633"/>
<evidence type="ECO:0008006" key="4">
    <source>
        <dbReference type="Google" id="ProtNLM"/>
    </source>
</evidence>
<comment type="similarity">
    <text evidence="1">Belongs to the glycosyltransferase 28 family.</text>
</comment>
<dbReference type="Proteomes" id="UP000642919">
    <property type="component" value="Unassembled WGS sequence"/>
</dbReference>
<evidence type="ECO:0000313" key="2">
    <source>
        <dbReference type="EMBL" id="MBB6088978.1"/>
    </source>
</evidence>
<sequence>MSAPGAATETGLRAPQAPSGMDATVAVVHYPEGAGHATRMLAIARELQSRGATVEVAGGGPGERFAALLGYEEFVPTAVDFIGDYQGADGSLADVLTGSVPDAVRRVRDVARWLGRVDADCVVTDDMFASVAALLARVPQYVCTHNTPGYYDDRAERAGAALLTRQQVTASRTFFYPAVWPAQAGDPRGVERVPPLALDVPLDGAVPDVDVLVSPSTYSDDLGAVAGRLRERGRSVTVVGGDDWTTVRSMLPVLREASVVVCPGYSTVMEAAVAGTPCVVYPFTSEQRGVAEFLAAGDGFAVATTPDEAVAAVAQPPAAPSFPNGAPVVADRVMGDRAAWQKT</sequence>
<dbReference type="RefSeq" id="WP_244288993.1">
    <property type="nucleotide sequence ID" value="NZ_CBCRUN010000001.1"/>
</dbReference>
<dbReference type="PANTHER" id="PTHR21015:SF22">
    <property type="entry name" value="GLYCOSYLTRANSFERASE"/>
    <property type="match status" value="1"/>
</dbReference>